<evidence type="ECO:0000313" key="2">
    <source>
        <dbReference type="EMBL" id="BCA84617.1"/>
    </source>
</evidence>
<feature type="transmembrane region" description="Helical" evidence="1">
    <location>
        <begin position="76"/>
        <end position="94"/>
    </location>
</feature>
<evidence type="ECO:0000256" key="1">
    <source>
        <dbReference type="SAM" id="Phobius"/>
    </source>
</evidence>
<sequence length="99" mass="11196">MSKLLVSLVFVIALNKSDNFIWSVTPVVPEVTILKHAEKNATSPINPNFKTPPVLSPHVEPNLNQRTSREFSIKNLRNFFAFGLGSILALLAIWRQRKK</sequence>
<dbReference type="EMBL" id="AP022822">
    <property type="protein sequence ID" value="BCA84617.1"/>
    <property type="molecule type" value="Genomic_DNA"/>
</dbReference>
<keyword evidence="3" id="KW-1185">Reference proteome</keyword>
<keyword evidence="1" id="KW-1133">Transmembrane helix</keyword>
<organism evidence="2 3">
    <name type="scientific">Enterococcus saigonensis</name>
    <dbReference type="NCBI Taxonomy" id="1805431"/>
    <lineage>
        <taxon>Bacteria</taxon>
        <taxon>Bacillati</taxon>
        <taxon>Bacillota</taxon>
        <taxon>Bacilli</taxon>
        <taxon>Lactobacillales</taxon>
        <taxon>Enterococcaceae</taxon>
        <taxon>Enterococcus</taxon>
    </lineage>
</organism>
<name>A0A679INS6_9ENTE</name>
<accession>A0A679INS6</accession>
<keyword evidence="1" id="KW-0472">Membrane</keyword>
<gene>
    <name evidence="2" type="ORF">EsVE80_01400</name>
</gene>
<reference evidence="2 3" key="1">
    <citation type="submission" date="2020-02" db="EMBL/GenBank/DDBJ databases">
        <title>Characterization of vanA genotype vancomycin-resistant Enterococcus saigonensis VE80.</title>
        <authorList>
            <person name="Harada T."/>
            <person name="Motooka D."/>
            <person name="Nakamura S."/>
            <person name="Yamamoto Y."/>
            <person name="Kawahara R."/>
            <person name="Kawatsu K."/>
        </authorList>
    </citation>
    <scope>NUCLEOTIDE SEQUENCE [LARGE SCALE GENOMIC DNA]</scope>
    <source>
        <strain evidence="2 3">VE80</strain>
    </source>
</reference>
<keyword evidence="1" id="KW-0812">Transmembrane</keyword>
<dbReference type="KEGG" id="esg:EsVE80_01400"/>
<dbReference type="Proteomes" id="UP000502998">
    <property type="component" value="Chromosome"/>
</dbReference>
<proteinExistence type="predicted"/>
<dbReference type="RefSeq" id="WP_173102011.1">
    <property type="nucleotide sequence ID" value="NZ_AP022822.1"/>
</dbReference>
<evidence type="ECO:0000313" key="3">
    <source>
        <dbReference type="Proteomes" id="UP000502998"/>
    </source>
</evidence>
<protein>
    <submittedName>
        <fullName evidence="2">Uncharacterized protein</fullName>
    </submittedName>
</protein>
<dbReference type="AlphaFoldDB" id="A0A679INS6"/>